<dbReference type="InterPro" id="IPR028202">
    <property type="entry name" value="Reductase_C"/>
</dbReference>
<sequence length="412" mass="43054">MTTEHIVIAGGGLAGATAGKTLRAEGFEGSVTVLCAEEQPPYLRPPLSKEFLLGKAGEETVSVLPPGWYQENGVELLMGEPASSIDTTRHLLALAGGRVLQYSKLLLATGAQPRRIPLPGSDLDGVMTFRTLADSKRLRGLLDGGGKRVVMVGSGWIGMELAAAARSYGNDVTLLGLEDIPLSAAIGPELGGFFRTLHEANGVQFRLPASAAEITGQDGRVTAVVTNTGESLPADLVVIAVGVVPDTALAEAAGVELRNGILVDASLRTSAPDVFAAGDVANALHPFTGEHHRSEHWHNALHGGKVAAKAMLGQAAVLDMVPYFYTDQFTVSMEYSGFPTLAAGTTPVIRGSLDEGSFIAYWLRDGAVVAGMSVNQRRVQKPIKALISGRIPVDAGQLSDPGVPLEELLPAA</sequence>
<dbReference type="GO" id="GO:0005737">
    <property type="term" value="C:cytoplasm"/>
    <property type="evidence" value="ECO:0007669"/>
    <property type="project" value="TreeGrafter"/>
</dbReference>
<dbReference type="SUPFAM" id="SSF51905">
    <property type="entry name" value="FAD/NAD(P)-binding domain"/>
    <property type="match status" value="1"/>
</dbReference>
<dbReference type="AlphaFoldDB" id="A0A939HGC8"/>
<dbReference type="RefSeq" id="WP_207614640.1">
    <property type="nucleotide sequence ID" value="NZ_JAFNLL010000004.1"/>
</dbReference>
<dbReference type="PANTHER" id="PTHR43557:SF2">
    <property type="entry name" value="RIESKE DOMAIN-CONTAINING PROTEIN-RELATED"/>
    <property type="match status" value="1"/>
</dbReference>
<evidence type="ECO:0000256" key="1">
    <source>
        <dbReference type="ARBA" id="ARBA00001974"/>
    </source>
</evidence>
<evidence type="ECO:0000313" key="7">
    <source>
        <dbReference type="EMBL" id="MBO1266813.1"/>
    </source>
</evidence>
<gene>
    <name evidence="7" type="ORF">J1902_02250</name>
</gene>
<dbReference type="Gene3D" id="3.50.50.60">
    <property type="entry name" value="FAD/NAD(P)-binding domain"/>
    <property type="match status" value="2"/>
</dbReference>
<dbReference type="GO" id="GO:0016651">
    <property type="term" value="F:oxidoreductase activity, acting on NAD(P)H"/>
    <property type="evidence" value="ECO:0007669"/>
    <property type="project" value="TreeGrafter"/>
</dbReference>
<dbReference type="InterPro" id="IPR023753">
    <property type="entry name" value="FAD/NAD-binding_dom"/>
</dbReference>
<evidence type="ECO:0000256" key="4">
    <source>
        <dbReference type="ARBA" id="ARBA00023002"/>
    </source>
</evidence>
<dbReference type="Proteomes" id="UP000664164">
    <property type="component" value="Unassembled WGS sequence"/>
</dbReference>
<feature type="domain" description="FAD/NAD(P)-binding" evidence="5">
    <location>
        <begin position="5"/>
        <end position="303"/>
    </location>
</feature>
<name>A0A939HGC8_9MICC</name>
<dbReference type="Gene3D" id="3.30.390.30">
    <property type="match status" value="1"/>
</dbReference>
<protein>
    <submittedName>
        <fullName evidence="7">FAD-dependent oxidoreductase</fullName>
    </submittedName>
</protein>
<dbReference type="SUPFAM" id="SSF55424">
    <property type="entry name" value="FAD/NAD-linked reductases, dimerisation (C-terminal) domain"/>
    <property type="match status" value="1"/>
</dbReference>
<comment type="caution">
    <text evidence="7">The sequence shown here is derived from an EMBL/GenBank/DDBJ whole genome shotgun (WGS) entry which is preliminary data.</text>
</comment>
<organism evidence="7 8">
    <name type="scientific">Arthrobacter cavernae</name>
    <dbReference type="NCBI Taxonomy" id="2817681"/>
    <lineage>
        <taxon>Bacteria</taxon>
        <taxon>Bacillati</taxon>
        <taxon>Actinomycetota</taxon>
        <taxon>Actinomycetes</taxon>
        <taxon>Micrococcales</taxon>
        <taxon>Micrococcaceae</taxon>
        <taxon>Arthrobacter</taxon>
    </lineage>
</organism>
<reference evidence="7" key="1">
    <citation type="submission" date="2021-03" db="EMBL/GenBank/DDBJ databases">
        <title>A new species, PO-11, isolated from a karst cave deposit.</title>
        <authorList>
            <person name="Zhaoxiaoyong W."/>
        </authorList>
    </citation>
    <scope>NUCLEOTIDE SEQUENCE</scope>
    <source>
        <strain evidence="7">PO-11</strain>
    </source>
</reference>
<feature type="domain" description="Reductase C-terminal" evidence="6">
    <location>
        <begin position="323"/>
        <end position="409"/>
    </location>
</feature>
<evidence type="ECO:0000259" key="5">
    <source>
        <dbReference type="Pfam" id="PF07992"/>
    </source>
</evidence>
<keyword evidence="3" id="KW-0274">FAD</keyword>
<dbReference type="PANTHER" id="PTHR43557">
    <property type="entry name" value="APOPTOSIS-INDUCING FACTOR 1"/>
    <property type="match status" value="1"/>
</dbReference>
<keyword evidence="2" id="KW-0285">Flavoprotein</keyword>
<evidence type="ECO:0000313" key="8">
    <source>
        <dbReference type="Proteomes" id="UP000664164"/>
    </source>
</evidence>
<keyword evidence="4" id="KW-0560">Oxidoreductase</keyword>
<dbReference type="InterPro" id="IPR050446">
    <property type="entry name" value="FAD-oxidoreductase/Apoptosis"/>
</dbReference>
<dbReference type="InterPro" id="IPR016156">
    <property type="entry name" value="FAD/NAD-linked_Rdtase_dimer_sf"/>
</dbReference>
<proteinExistence type="predicted"/>
<evidence type="ECO:0000259" key="6">
    <source>
        <dbReference type="Pfam" id="PF14759"/>
    </source>
</evidence>
<keyword evidence="8" id="KW-1185">Reference proteome</keyword>
<accession>A0A939HGC8</accession>
<dbReference type="Pfam" id="PF14759">
    <property type="entry name" value="Reductase_C"/>
    <property type="match status" value="1"/>
</dbReference>
<dbReference type="InterPro" id="IPR036188">
    <property type="entry name" value="FAD/NAD-bd_sf"/>
</dbReference>
<evidence type="ECO:0000256" key="3">
    <source>
        <dbReference type="ARBA" id="ARBA00022827"/>
    </source>
</evidence>
<dbReference type="EMBL" id="JAFNLL010000004">
    <property type="protein sequence ID" value="MBO1266813.1"/>
    <property type="molecule type" value="Genomic_DNA"/>
</dbReference>
<dbReference type="PRINTS" id="PR00368">
    <property type="entry name" value="FADPNR"/>
</dbReference>
<comment type="cofactor">
    <cofactor evidence="1">
        <name>FAD</name>
        <dbReference type="ChEBI" id="CHEBI:57692"/>
    </cofactor>
</comment>
<evidence type="ECO:0000256" key="2">
    <source>
        <dbReference type="ARBA" id="ARBA00022630"/>
    </source>
</evidence>
<dbReference type="PRINTS" id="PR00411">
    <property type="entry name" value="PNDRDTASEI"/>
</dbReference>
<dbReference type="Pfam" id="PF07992">
    <property type="entry name" value="Pyr_redox_2"/>
    <property type="match status" value="1"/>
</dbReference>